<comment type="caution">
    <text evidence="4">The sequence shown here is derived from an EMBL/GenBank/DDBJ whole genome shotgun (WGS) entry which is preliminary data.</text>
</comment>
<name>A0A646LVU3_ACIBA</name>
<reference evidence="4" key="1">
    <citation type="submission" date="2019-09" db="EMBL/GenBank/DDBJ databases">
        <title>Distinct mechanisms of dissemination of NDM-1 metallo-beta-betalactamase in Acinetobacter species spp. in Argentina.</title>
        <authorList>
            <person name="Maria R.S."/>
            <person name="Adams M.D."/>
        </authorList>
    </citation>
    <scope>NUCLEOTIDE SEQUENCE</scope>
    <source>
        <strain evidence="4">AMA3</strain>
    </source>
</reference>
<dbReference type="EMBL" id="WIOC01000032">
    <property type="protein sequence ID" value="MQR51168.1"/>
    <property type="molecule type" value="Genomic_DNA"/>
</dbReference>
<evidence type="ECO:0000256" key="1">
    <source>
        <dbReference type="SAM" id="MobiDB-lite"/>
    </source>
</evidence>
<protein>
    <submittedName>
        <fullName evidence="4">Conjugal transfer protein</fullName>
    </submittedName>
</protein>
<evidence type="ECO:0000256" key="2">
    <source>
        <dbReference type="SAM" id="Phobius"/>
    </source>
</evidence>
<evidence type="ECO:0000313" key="4">
    <source>
        <dbReference type="EMBL" id="MQZ28893.1"/>
    </source>
</evidence>
<feature type="transmembrane region" description="Helical" evidence="2">
    <location>
        <begin position="30"/>
        <end position="53"/>
    </location>
</feature>
<feature type="region of interest" description="Disordered" evidence="1">
    <location>
        <begin position="1"/>
        <end position="22"/>
    </location>
</feature>
<organism evidence="4">
    <name type="scientific">Acinetobacter baumannii</name>
    <dbReference type="NCBI Taxonomy" id="470"/>
    <lineage>
        <taxon>Bacteria</taxon>
        <taxon>Pseudomonadati</taxon>
        <taxon>Pseudomonadota</taxon>
        <taxon>Gammaproteobacteria</taxon>
        <taxon>Moraxellales</taxon>
        <taxon>Moraxellaceae</taxon>
        <taxon>Acinetobacter</taxon>
        <taxon>Acinetobacter calcoaceticus/baumannii complex</taxon>
    </lineage>
</organism>
<keyword evidence="2" id="KW-1133">Transmembrane helix</keyword>
<evidence type="ECO:0000313" key="3">
    <source>
        <dbReference type="EMBL" id="MQR51168.1"/>
    </source>
</evidence>
<reference evidence="3 5" key="2">
    <citation type="submission" date="2019-10" db="EMBL/GenBank/DDBJ databases">
        <title>Genetic environment of the oxa23 gene and comparative analysis of carbapenem resistant Acinetobacter baumannii isolates belonging to global clone 1, lineage 2 recovered in a burns hospital outbreak in 2012-2013.</title>
        <authorList>
            <person name="Douraghi M."/>
            <person name="Aris P."/>
            <person name="Kenyon J."/>
            <person name="Hamidian M."/>
        </authorList>
    </citation>
    <scope>NUCLEOTIDE SEQUENCE [LARGE SCALE GENOMIC DNA]</scope>
    <source>
        <strain evidence="3 5">ABS103</strain>
    </source>
</reference>
<keyword evidence="2" id="KW-0472">Membrane</keyword>
<dbReference type="InterPro" id="IPR014115">
    <property type="entry name" value="TrbI_Ftype"/>
</dbReference>
<dbReference type="Proteomes" id="UP000461234">
    <property type="component" value="Unassembled WGS sequence"/>
</dbReference>
<keyword evidence="2" id="KW-0812">Transmembrane</keyword>
<gene>
    <name evidence="3" type="ORF">F2P40_17890</name>
    <name evidence="4" type="ORF">F4T87_18045</name>
</gene>
<dbReference type="EMBL" id="VYTF01000031">
    <property type="protein sequence ID" value="MQZ28893.1"/>
    <property type="molecule type" value="Genomic_DNA"/>
</dbReference>
<accession>A0A646LVU3</accession>
<dbReference type="RefSeq" id="WP_000429180.1">
    <property type="nucleotide sequence ID" value="NZ_CAXNZP010000051.1"/>
</dbReference>
<evidence type="ECO:0000313" key="5">
    <source>
        <dbReference type="Proteomes" id="UP000461234"/>
    </source>
</evidence>
<dbReference type="Pfam" id="PF09677">
    <property type="entry name" value="TrbI_Ftype"/>
    <property type="match status" value="1"/>
</dbReference>
<dbReference type="AlphaFoldDB" id="A0A646LVU3"/>
<proteinExistence type="predicted"/>
<sequence>MENLEQEKMPVDNQGIEKTEEKKKPSDFNISWATVFVSVLMSTLVSLITLVIYMKFVTPQVYTIRVDEILADHIRTIGASNLTDAQKQQIASAWSEAFDQSIKNVYANKNVVLTQQAVVIGGTDYTTQLKQEIAAKMNANPNLANSNSPSATSTK</sequence>